<reference evidence="1" key="1">
    <citation type="submission" date="2020-07" db="EMBL/GenBank/DDBJ databases">
        <title>Ethylene signaling mediates host invasion by parasitic plants.</title>
        <authorList>
            <person name="Yoshida S."/>
        </authorList>
    </citation>
    <scope>NUCLEOTIDE SEQUENCE</scope>
    <source>
        <strain evidence="1">Okayama</strain>
    </source>
</reference>
<dbReference type="Proteomes" id="UP000653305">
    <property type="component" value="Unassembled WGS sequence"/>
</dbReference>
<feature type="non-terminal residue" evidence="1">
    <location>
        <position position="1"/>
    </location>
</feature>
<evidence type="ECO:0000313" key="2">
    <source>
        <dbReference type="Proteomes" id="UP000653305"/>
    </source>
</evidence>
<name>A0A830DKR5_9LAMI</name>
<keyword evidence="2" id="KW-1185">Reference proteome</keyword>
<organism evidence="1 2">
    <name type="scientific">Phtheirospermum japonicum</name>
    <dbReference type="NCBI Taxonomy" id="374723"/>
    <lineage>
        <taxon>Eukaryota</taxon>
        <taxon>Viridiplantae</taxon>
        <taxon>Streptophyta</taxon>
        <taxon>Embryophyta</taxon>
        <taxon>Tracheophyta</taxon>
        <taxon>Spermatophyta</taxon>
        <taxon>Magnoliopsida</taxon>
        <taxon>eudicotyledons</taxon>
        <taxon>Gunneridae</taxon>
        <taxon>Pentapetalae</taxon>
        <taxon>asterids</taxon>
        <taxon>lamiids</taxon>
        <taxon>Lamiales</taxon>
        <taxon>Orobanchaceae</taxon>
        <taxon>Orobanchaceae incertae sedis</taxon>
        <taxon>Phtheirospermum</taxon>
    </lineage>
</organism>
<comment type="caution">
    <text evidence="1">The sequence shown here is derived from an EMBL/GenBank/DDBJ whole genome shotgun (WGS) entry which is preliminary data.</text>
</comment>
<proteinExistence type="predicted"/>
<sequence>TTPAISQSHTHTFLSLDILYSTDCRWSQEWTTGRFSHSSFLSLNSASSPARLPSCCFRLLHSCFYDLLIFAYSVIIINCS</sequence>
<protein>
    <submittedName>
        <fullName evidence="1">Uncharacterized protein</fullName>
    </submittedName>
</protein>
<gene>
    <name evidence="1" type="ORF">PHJA_002990500</name>
</gene>
<evidence type="ECO:0000313" key="1">
    <source>
        <dbReference type="EMBL" id="GFQ08465.1"/>
    </source>
</evidence>
<dbReference type="EMBL" id="BMAC01006031">
    <property type="protein sequence ID" value="GFQ08465.1"/>
    <property type="molecule type" value="Genomic_DNA"/>
</dbReference>
<accession>A0A830DKR5</accession>
<dbReference type="AlphaFoldDB" id="A0A830DKR5"/>